<dbReference type="PANTHER" id="PTHR11240:SF22">
    <property type="entry name" value="RIBONUCLEASE T2"/>
    <property type="match status" value="1"/>
</dbReference>
<feature type="region of interest" description="Disordered" evidence="3">
    <location>
        <begin position="44"/>
        <end position="69"/>
    </location>
</feature>
<dbReference type="SUPFAM" id="SSF55895">
    <property type="entry name" value="Ribonuclease Rh-like"/>
    <property type="match status" value="1"/>
</dbReference>
<dbReference type="GO" id="GO:0006401">
    <property type="term" value="P:RNA catabolic process"/>
    <property type="evidence" value="ECO:0007669"/>
    <property type="project" value="TreeGrafter"/>
</dbReference>
<dbReference type="Pfam" id="PF00445">
    <property type="entry name" value="Ribonuclease_T2"/>
    <property type="match status" value="1"/>
</dbReference>
<name>A0A9W6GTZ9_9HYPH</name>
<dbReference type="PROSITE" id="PS00530">
    <property type="entry name" value="RNASE_T2_1"/>
    <property type="match status" value="1"/>
</dbReference>
<organism evidence="5 6">
    <name type="scientific">Methylocystis echinoides</name>
    <dbReference type="NCBI Taxonomy" id="29468"/>
    <lineage>
        <taxon>Bacteria</taxon>
        <taxon>Pseudomonadati</taxon>
        <taxon>Pseudomonadota</taxon>
        <taxon>Alphaproteobacteria</taxon>
        <taxon>Hyphomicrobiales</taxon>
        <taxon>Methylocystaceae</taxon>
        <taxon>Methylocystis</taxon>
    </lineage>
</organism>
<accession>A0A9W6GTZ9</accession>
<dbReference type="InterPro" id="IPR033130">
    <property type="entry name" value="RNase_T2_His_AS_2"/>
</dbReference>
<dbReference type="Gene3D" id="3.90.730.10">
    <property type="entry name" value="Ribonuclease T2-like"/>
    <property type="match status" value="1"/>
</dbReference>
<dbReference type="EMBL" id="BSEC01000001">
    <property type="protein sequence ID" value="GLI93014.1"/>
    <property type="molecule type" value="Genomic_DNA"/>
</dbReference>
<dbReference type="InterPro" id="IPR018188">
    <property type="entry name" value="RNase_T2_His_AS_1"/>
</dbReference>
<dbReference type="InterPro" id="IPR036430">
    <property type="entry name" value="RNase_T2-like_sf"/>
</dbReference>
<reference evidence="5" key="1">
    <citation type="journal article" date="2023" name="Int. J. Syst. Evol. Microbiol.">
        <title>Methylocystis iwaonis sp. nov., a type II methane-oxidizing bacterium from surface soil of a rice paddy field in Japan, and emended description of the genus Methylocystis (ex Whittenbury et al. 1970) Bowman et al. 1993.</title>
        <authorList>
            <person name="Kaise H."/>
            <person name="Sawadogo J.B."/>
            <person name="Alam M.S."/>
            <person name="Ueno C."/>
            <person name="Dianou D."/>
            <person name="Shinjo R."/>
            <person name="Asakawa S."/>
        </authorList>
    </citation>
    <scope>NUCLEOTIDE SEQUENCE</scope>
    <source>
        <strain evidence="5">LMG27198</strain>
    </source>
</reference>
<feature type="chain" id="PRO_5040764771" evidence="4">
    <location>
        <begin position="29"/>
        <end position="260"/>
    </location>
</feature>
<dbReference type="PANTHER" id="PTHR11240">
    <property type="entry name" value="RIBONUCLEASE T2"/>
    <property type="match status" value="1"/>
</dbReference>
<gene>
    <name evidence="5" type="ORF">LMG27198_20060</name>
</gene>
<dbReference type="AlphaFoldDB" id="A0A9W6GTZ9"/>
<comment type="caution">
    <text evidence="5">The sequence shown here is derived from an EMBL/GenBank/DDBJ whole genome shotgun (WGS) entry which is preliminary data.</text>
</comment>
<sequence>MLRSFLTARAVAFAGLFAVLAFGPPAAAKDDDCILDNCADRLPPKPQAEKAQPAPEARTDAARSDGGFRSGAPAKDFDFYVLALSWSPGFCDSVEGSHDQCEPGKGLGFVVHGLWPQYERGFPSDCAGPRSPSRIALERAEGLFPDARLARYEWRKHGTCSGKSPSDYFGDVARAREAVTIPSLFVRPTREQSFTPIDVERAFYDANPRLRPGMMAVSCRRNVFEGVRICLSKDLREFRACPDVVQHGCRQREITAPAPL</sequence>
<dbReference type="InterPro" id="IPR039378">
    <property type="entry name" value="RNase_T2_prok"/>
</dbReference>
<protein>
    <submittedName>
        <fullName evidence="5">Uncharacterized protein</fullName>
    </submittedName>
</protein>
<evidence type="ECO:0000256" key="2">
    <source>
        <dbReference type="RuleBase" id="RU004328"/>
    </source>
</evidence>
<comment type="similarity">
    <text evidence="1 2">Belongs to the RNase T2 family.</text>
</comment>
<dbReference type="InterPro" id="IPR001568">
    <property type="entry name" value="RNase_T2-like"/>
</dbReference>
<dbReference type="RefSeq" id="WP_281802580.1">
    <property type="nucleotide sequence ID" value="NZ_BSEC01000001.1"/>
</dbReference>
<feature type="signal peptide" evidence="4">
    <location>
        <begin position="1"/>
        <end position="28"/>
    </location>
</feature>
<keyword evidence="6" id="KW-1185">Reference proteome</keyword>
<evidence type="ECO:0000313" key="6">
    <source>
        <dbReference type="Proteomes" id="UP001144323"/>
    </source>
</evidence>
<dbReference type="PROSITE" id="PS00531">
    <property type="entry name" value="RNASE_T2_2"/>
    <property type="match status" value="1"/>
</dbReference>
<dbReference type="Proteomes" id="UP001144323">
    <property type="component" value="Unassembled WGS sequence"/>
</dbReference>
<evidence type="ECO:0000256" key="3">
    <source>
        <dbReference type="SAM" id="MobiDB-lite"/>
    </source>
</evidence>
<evidence type="ECO:0000256" key="1">
    <source>
        <dbReference type="ARBA" id="ARBA00007469"/>
    </source>
</evidence>
<evidence type="ECO:0000256" key="4">
    <source>
        <dbReference type="SAM" id="SignalP"/>
    </source>
</evidence>
<proteinExistence type="inferred from homology"/>
<keyword evidence="4" id="KW-0732">Signal</keyword>
<evidence type="ECO:0000313" key="5">
    <source>
        <dbReference type="EMBL" id="GLI93014.1"/>
    </source>
</evidence>
<dbReference type="GO" id="GO:0003723">
    <property type="term" value="F:RNA binding"/>
    <property type="evidence" value="ECO:0007669"/>
    <property type="project" value="InterPro"/>
</dbReference>
<dbReference type="GO" id="GO:0033897">
    <property type="term" value="F:ribonuclease T2 activity"/>
    <property type="evidence" value="ECO:0007669"/>
    <property type="project" value="InterPro"/>
</dbReference>
<dbReference type="CDD" id="cd01062">
    <property type="entry name" value="RNase_T2_prok"/>
    <property type="match status" value="1"/>
</dbReference>